<sequence length="635" mass="71701">MKKKLPEVLVILSIIILGIIVEVFGFNFKYFRLDSNEKGIVKINENDIVADNFTLDESKLTITGENPSFKINGSKYINYLNIKLMDENKILKITPEKEGISLSNQKTYSGDLALKSNSYIKVNDYSDNVKFKIGIVNKDNTETGKKDNSSISMEVDSVYIDNTFTFNVARYIFIISLGLLAFYFIHYRNIVKEKLHISFVVISLCIGMNFVFMMPTYYSHDEREHFIKAYELANFDIVGESKAIGWPENIDTFFGSNGIAPIFDSYKEKVEYQDKFTDNNYSKDAIYKTTASTYPFVPYIPGAIGIGIGLLLKLSFITSFYLGRITGLVICTILGALIIKHTKIAKRLIFMIMLLPSVLYHGAAYSADAVTLISSMAAMVIFINIIGAKERSIGYKEIGFFLVAISVLIMSKFSYAPLCLLILAVPKMKLKEKLNVWTIKLGTLFLSGCVTILTLVYGLSKDANQWKVPGVDVKGQVLFIFHNIFTYLHIAINEFIKNIQEYLLVPGNLAYTGNIKVFYIYIMVFILFVVAIIDNEENIIKIAGKDKLVISLATIIAWGLVDTALYVTFTPVGSKEIAGVQGRYIIPLLLPILLIFKNNKIITNYKKENLNYLISVFWVFTLIISMGMLFSQYNG</sequence>
<organism evidence="2 3">
    <name type="scientific">Clostridium cibarium</name>
    <dbReference type="NCBI Taxonomy" id="2762247"/>
    <lineage>
        <taxon>Bacteria</taxon>
        <taxon>Bacillati</taxon>
        <taxon>Bacillota</taxon>
        <taxon>Clostridia</taxon>
        <taxon>Eubacteriales</taxon>
        <taxon>Clostridiaceae</taxon>
        <taxon>Clostridium</taxon>
    </lineage>
</organism>
<evidence type="ECO:0000256" key="1">
    <source>
        <dbReference type="SAM" id="Phobius"/>
    </source>
</evidence>
<feature type="transmembrane region" description="Helical" evidence="1">
    <location>
        <begin position="168"/>
        <end position="185"/>
    </location>
</feature>
<dbReference type="Proteomes" id="UP000627781">
    <property type="component" value="Unassembled WGS sequence"/>
</dbReference>
<feature type="transmembrane region" description="Helical" evidence="1">
    <location>
        <begin position="548"/>
        <end position="569"/>
    </location>
</feature>
<keyword evidence="3" id="KW-1185">Reference proteome</keyword>
<gene>
    <name evidence="2" type="ORF">H9661_02515</name>
</gene>
<feature type="transmembrane region" description="Helical" evidence="1">
    <location>
        <begin position="296"/>
        <end position="314"/>
    </location>
</feature>
<comment type="caution">
    <text evidence="2">The sequence shown here is derived from an EMBL/GenBank/DDBJ whole genome shotgun (WGS) entry which is preliminary data.</text>
</comment>
<feature type="transmembrane region" description="Helical" evidence="1">
    <location>
        <begin position="6"/>
        <end position="28"/>
    </location>
</feature>
<feature type="transmembrane region" description="Helical" evidence="1">
    <location>
        <begin position="581"/>
        <end position="598"/>
    </location>
</feature>
<evidence type="ECO:0000313" key="2">
    <source>
        <dbReference type="EMBL" id="MBD7910220.1"/>
    </source>
</evidence>
<feature type="transmembrane region" description="Helical" evidence="1">
    <location>
        <begin position="610"/>
        <end position="630"/>
    </location>
</feature>
<keyword evidence="1" id="KW-1133">Transmembrane helix</keyword>
<feature type="transmembrane region" description="Helical" evidence="1">
    <location>
        <begin position="344"/>
        <end position="363"/>
    </location>
</feature>
<feature type="transmembrane region" description="Helical" evidence="1">
    <location>
        <begin position="516"/>
        <end position="536"/>
    </location>
</feature>
<feature type="transmembrane region" description="Helical" evidence="1">
    <location>
        <begin position="437"/>
        <end position="457"/>
    </location>
</feature>
<feature type="transmembrane region" description="Helical" evidence="1">
    <location>
        <begin position="320"/>
        <end position="339"/>
    </location>
</feature>
<dbReference type="Pfam" id="PF09913">
    <property type="entry name" value="DUF2142"/>
    <property type="match status" value="1"/>
</dbReference>
<accession>A0ABR8PPV9</accession>
<proteinExistence type="predicted"/>
<protein>
    <submittedName>
        <fullName evidence="2">DUF2142 domain-containing protein</fullName>
    </submittedName>
</protein>
<reference evidence="2 3" key="1">
    <citation type="submission" date="2020-08" db="EMBL/GenBank/DDBJ databases">
        <title>A Genomic Blueprint of the Chicken Gut Microbiome.</title>
        <authorList>
            <person name="Gilroy R."/>
            <person name="Ravi A."/>
            <person name="Getino M."/>
            <person name="Pursley I."/>
            <person name="Horton D.L."/>
            <person name="Alikhan N.-F."/>
            <person name="Baker D."/>
            <person name="Gharbi K."/>
            <person name="Hall N."/>
            <person name="Watson M."/>
            <person name="Adriaenssens E.M."/>
            <person name="Foster-Nyarko E."/>
            <person name="Jarju S."/>
            <person name="Secka A."/>
            <person name="Antonio M."/>
            <person name="Oren A."/>
            <person name="Chaudhuri R."/>
            <person name="La Ragione R.M."/>
            <person name="Hildebrand F."/>
            <person name="Pallen M.J."/>
        </authorList>
    </citation>
    <scope>NUCLEOTIDE SEQUENCE [LARGE SCALE GENOMIC DNA]</scope>
    <source>
        <strain evidence="2 3">Sa3CVN1</strain>
    </source>
</reference>
<feature type="transmembrane region" description="Helical" evidence="1">
    <location>
        <begin position="197"/>
        <end position="218"/>
    </location>
</feature>
<feature type="transmembrane region" description="Helical" evidence="1">
    <location>
        <begin position="477"/>
        <end position="496"/>
    </location>
</feature>
<keyword evidence="1" id="KW-0812">Transmembrane</keyword>
<dbReference type="EMBL" id="JACSRA010000003">
    <property type="protein sequence ID" value="MBD7910220.1"/>
    <property type="molecule type" value="Genomic_DNA"/>
</dbReference>
<feature type="transmembrane region" description="Helical" evidence="1">
    <location>
        <begin position="369"/>
        <end position="388"/>
    </location>
</feature>
<name>A0ABR8PPV9_9CLOT</name>
<keyword evidence="1" id="KW-0472">Membrane</keyword>
<feature type="transmembrane region" description="Helical" evidence="1">
    <location>
        <begin position="400"/>
        <end position="425"/>
    </location>
</feature>
<evidence type="ECO:0000313" key="3">
    <source>
        <dbReference type="Proteomes" id="UP000627781"/>
    </source>
</evidence>
<dbReference type="InterPro" id="IPR018674">
    <property type="entry name" value="DUF2142_membrane"/>
</dbReference>